<comment type="caution">
    <text evidence="3">The sequence shown here is derived from an EMBL/GenBank/DDBJ whole genome shotgun (WGS) entry which is preliminary data.</text>
</comment>
<dbReference type="PIRSF" id="PIRSF019083">
    <property type="entry name" value="UCP019083_VanZ"/>
    <property type="match status" value="1"/>
</dbReference>
<organism evidence="3 4">
    <name type="scientific">Allobacillus halotolerans</name>
    <dbReference type="NCBI Taxonomy" id="570278"/>
    <lineage>
        <taxon>Bacteria</taxon>
        <taxon>Bacillati</taxon>
        <taxon>Bacillota</taxon>
        <taxon>Bacilli</taxon>
        <taxon>Bacillales</taxon>
        <taxon>Bacillaceae</taxon>
        <taxon>Allobacillus</taxon>
    </lineage>
</organism>
<keyword evidence="4" id="KW-1185">Reference proteome</keyword>
<protein>
    <submittedName>
        <fullName evidence="3">VanZ family protein</fullName>
    </submittedName>
</protein>
<feature type="transmembrane region" description="Helical" evidence="1">
    <location>
        <begin position="5"/>
        <end position="23"/>
    </location>
</feature>
<feature type="domain" description="VanZ-like" evidence="2">
    <location>
        <begin position="9"/>
        <end position="155"/>
    </location>
</feature>
<dbReference type="Proteomes" id="UP000812672">
    <property type="component" value="Unassembled WGS sequence"/>
</dbReference>
<feature type="transmembrane region" description="Helical" evidence="1">
    <location>
        <begin position="78"/>
        <end position="95"/>
    </location>
</feature>
<evidence type="ECO:0000259" key="2">
    <source>
        <dbReference type="Pfam" id="PF04892"/>
    </source>
</evidence>
<proteinExistence type="predicted"/>
<dbReference type="EMBL" id="JAHLZF010000016">
    <property type="protein sequence ID" value="MBU6081489.1"/>
    <property type="molecule type" value="Genomic_DNA"/>
</dbReference>
<reference evidence="3 4" key="1">
    <citation type="journal article" date="2011" name="Int. J. Syst. Evol. Microbiol.">
        <title>Allobacillus halotolerans gen. nov., sp. nov. isolated from shrimp paste.</title>
        <authorList>
            <person name="Sheu S.Y."/>
            <person name="Arun A.B."/>
            <person name="Jiang S.R."/>
            <person name="Young C.C."/>
            <person name="Chen W.M."/>
        </authorList>
    </citation>
    <scope>NUCLEOTIDE SEQUENCE [LARGE SCALE GENOMIC DNA]</scope>
    <source>
        <strain evidence="3 4">LMG 24826</strain>
    </source>
</reference>
<evidence type="ECO:0000256" key="1">
    <source>
        <dbReference type="SAM" id="Phobius"/>
    </source>
</evidence>
<evidence type="ECO:0000313" key="4">
    <source>
        <dbReference type="Proteomes" id="UP000812672"/>
    </source>
</evidence>
<feature type="transmembrane region" description="Helical" evidence="1">
    <location>
        <begin position="139"/>
        <end position="158"/>
    </location>
</feature>
<evidence type="ECO:0000313" key="3">
    <source>
        <dbReference type="EMBL" id="MBU6081489.1"/>
    </source>
</evidence>
<dbReference type="InterPro" id="IPR016747">
    <property type="entry name" value="Phosphotransbutyrylase"/>
</dbReference>
<sequence>MKRILLYWMLPLGWAAVIFYTSSMPSSDQDIKPALSFLAIAETFEPVLRLIEFQYYGEIRSVEANGLLPFTEFLIRKLAHFGVYFVLAILMFFALQKTTSLKLIFSLAFAWMLTVHFAIVDELNQSFTPERTPYYFDVAIDSVGALAGLLLCGLFVWWKERKGR</sequence>
<accession>A0ABS6GS41</accession>
<keyword evidence="1" id="KW-0472">Membrane</keyword>
<dbReference type="RefSeq" id="WP_144163806.1">
    <property type="nucleotide sequence ID" value="NZ_CAUPKR010000026.1"/>
</dbReference>
<feature type="transmembrane region" description="Helical" evidence="1">
    <location>
        <begin position="102"/>
        <end position="119"/>
    </location>
</feature>
<gene>
    <name evidence="3" type="ORF">KQ486_10735</name>
</gene>
<dbReference type="NCBIfam" id="NF037970">
    <property type="entry name" value="vanZ_1"/>
    <property type="match status" value="1"/>
</dbReference>
<dbReference type="Pfam" id="PF04892">
    <property type="entry name" value="VanZ"/>
    <property type="match status" value="1"/>
</dbReference>
<keyword evidence="1" id="KW-1133">Transmembrane helix</keyword>
<keyword evidence="1" id="KW-0812">Transmembrane</keyword>
<name>A0ABS6GS41_9BACI</name>
<dbReference type="InterPro" id="IPR006976">
    <property type="entry name" value="VanZ-like"/>
</dbReference>